<feature type="domain" description="Histidine kinase" evidence="10">
    <location>
        <begin position="158"/>
        <end position="374"/>
    </location>
</feature>
<reference evidence="11 12" key="1">
    <citation type="submission" date="2014-11" db="EMBL/GenBank/DDBJ databases">
        <title>Genome sequence of Microbacterium mangrovi MUSC 115(T).</title>
        <authorList>
            <person name="Lee L.-H."/>
        </authorList>
    </citation>
    <scope>NUCLEOTIDE SEQUENCE [LARGE SCALE GENOMIC DNA]</scope>
    <source>
        <strain evidence="11 12">MUSC 115</strain>
    </source>
</reference>
<dbReference type="SMART" id="SM00388">
    <property type="entry name" value="HisKA"/>
    <property type="match status" value="1"/>
</dbReference>
<dbReference type="InterPro" id="IPR036097">
    <property type="entry name" value="HisK_dim/P_sf"/>
</dbReference>
<dbReference type="AlphaFoldDB" id="A0A0B2AAN0"/>
<dbReference type="OrthoDB" id="9813151at2"/>
<feature type="region of interest" description="Disordered" evidence="9">
    <location>
        <begin position="373"/>
        <end position="398"/>
    </location>
</feature>
<feature type="compositionally biased region" description="Basic residues" evidence="9">
    <location>
        <begin position="378"/>
        <end position="388"/>
    </location>
</feature>
<organism evidence="11 12">
    <name type="scientific">Microbacterium mangrovi</name>
    <dbReference type="NCBI Taxonomy" id="1348253"/>
    <lineage>
        <taxon>Bacteria</taxon>
        <taxon>Bacillati</taxon>
        <taxon>Actinomycetota</taxon>
        <taxon>Actinomycetes</taxon>
        <taxon>Micrococcales</taxon>
        <taxon>Microbacteriaceae</taxon>
        <taxon>Microbacterium</taxon>
    </lineage>
</organism>
<dbReference type="FunFam" id="3.30.565.10:FF:000006">
    <property type="entry name" value="Sensor histidine kinase WalK"/>
    <property type="match status" value="1"/>
</dbReference>
<evidence type="ECO:0000256" key="9">
    <source>
        <dbReference type="SAM" id="MobiDB-lite"/>
    </source>
</evidence>
<dbReference type="PANTHER" id="PTHR45453:SF1">
    <property type="entry name" value="PHOSPHATE REGULON SENSOR PROTEIN PHOR"/>
    <property type="match status" value="1"/>
</dbReference>
<keyword evidence="4" id="KW-0597">Phosphoprotein</keyword>
<dbReference type="PROSITE" id="PS50109">
    <property type="entry name" value="HIS_KIN"/>
    <property type="match status" value="1"/>
</dbReference>
<dbReference type="Pfam" id="PF02518">
    <property type="entry name" value="HATPase_c"/>
    <property type="match status" value="1"/>
</dbReference>
<evidence type="ECO:0000256" key="1">
    <source>
        <dbReference type="ARBA" id="ARBA00000085"/>
    </source>
</evidence>
<dbReference type="RefSeq" id="WP_039397352.1">
    <property type="nucleotide sequence ID" value="NZ_JTDK01000006.1"/>
</dbReference>
<dbReference type="Proteomes" id="UP000031030">
    <property type="component" value="Unassembled WGS sequence"/>
</dbReference>
<evidence type="ECO:0000313" key="12">
    <source>
        <dbReference type="Proteomes" id="UP000031030"/>
    </source>
</evidence>
<dbReference type="SUPFAM" id="SSF47384">
    <property type="entry name" value="Homodimeric domain of signal transducing histidine kinase"/>
    <property type="match status" value="1"/>
</dbReference>
<dbReference type="SMART" id="SM00387">
    <property type="entry name" value="HATPase_c"/>
    <property type="match status" value="1"/>
</dbReference>
<feature type="compositionally biased region" description="Basic and acidic residues" evidence="9">
    <location>
        <begin position="389"/>
        <end position="398"/>
    </location>
</feature>
<dbReference type="GO" id="GO:0005886">
    <property type="term" value="C:plasma membrane"/>
    <property type="evidence" value="ECO:0007669"/>
    <property type="project" value="UniProtKB-SubCell"/>
</dbReference>
<comment type="caution">
    <text evidence="11">The sequence shown here is derived from an EMBL/GenBank/DDBJ whole genome shotgun (WGS) entry which is preliminary data.</text>
</comment>
<gene>
    <name evidence="11" type="ORF">LK09_06760</name>
</gene>
<dbReference type="InterPro" id="IPR003594">
    <property type="entry name" value="HATPase_dom"/>
</dbReference>
<keyword evidence="12" id="KW-1185">Reference proteome</keyword>
<keyword evidence="7" id="KW-0902">Two-component regulatory system</keyword>
<dbReference type="STRING" id="1348253.LK09_06760"/>
<comment type="catalytic activity">
    <reaction evidence="1">
        <text>ATP + protein L-histidine = ADP + protein N-phospho-L-histidine.</text>
        <dbReference type="EC" id="2.7.13.3"/>
    </reaction>
</comment>
<dbReference type="Pfam" id="PF00512">
    <property type="entry name" value="HisKA"/>
    <property type="match status" value="1"/>
</dbReference>
<protein>
    <recommendedName>
        <fullName evidence="8">Sensor-like histidine kinase SenX3</fullName>
        <ecNumber evidence="3">2.7.13.3</ecNumber>
    </recommendedName>
</protein>
<evidence type="ECO:0000313" key="11">
    <source>
        <dbReference type="EMBL" id="KHK98642.1"/>
    </source>
</evidence>
<keyword evidence="6 11" id="KW-0418">Kinase</keyword>
<dbReference type="InterPro" id="IPR003661">
    <property type="entry name" value="HisK_dim/P_dom"/>
</dbReference>
<dbReference type="CDD" id="cd00075">
    <property type="entry name" value="HATPase"/>
    <property type="match status" value="1"/>
</dbReference>
<dbReference type="InterPro" id="IPR050351">
    <property type="entry name" value="BphY/WalK/GraS-like"/>
</dbReference>
<evidence type="ECO:0000256" key="7">
    <source>
        <dbReference type="ARBA" id="ARBA00023012"/>
    </source>
</evidence>
<dbReference type="InterPro" id="IPR036890">
    <property type="entry name" value="HATPase_C_sf"/>
</dbReference>
<accession>A0A0B2AAN0</accession>
<dbReference type="SUPFAM" id="SSF55874">
    <property type="entry name" value="ATPase domain of HSP90 chaperone/DNA topoisomerase II/histidine kinase"/>
    <property type="match status" value="1"/>
</dbReference>
<name>A0A0B2AAN0_9MICO</name>
<dbReference type="PRINTS" id="PR00344">
    <property type="entry name" value="BCTRLSENSOR"/>
</dbReference>
<evidence type="ECO:0000256" key="8">
    <source>
        <dbReference type="ARBA" id="ARBA00039401"/>
    </source>
</evidence>
<keyword evidence="5" id="KW-0808">Transferase</keyword>
<comment type="subcellular location">
    <subcellularLocation>
        <location evidence="2">Cell membrane</location>
    </subcellularLocation>
</comment>
<evidence type="ECO:0000256" key="2">
    <source>
        <dbReference type="ARBA" id="ARBA00004236"/>
    </source>
</evidence>
<dbReference type="InterPro" id="IPR005467">
    <property type="entry name" value="His_kinase_dom"/>
</dbReference>
<dbReference type="GO" id="GO:0016036">
    <property type="term" value="P:cellular response to phosphate starvation"/>
    <property type="evidence" value="ECO:0007669"/>
    <property type="project" value="TreeGrafter"/>
</dbReference>
<dbReference type="PANTHER" id="PTHR45453">
    <property type="entry name" value="PHOSPHATE REGULON SENSOR PROTEIN PHOR"/>
    <property type="match status" value="1"/>
</dbReference>
<sequence>MHTPQLALLSLLVGLILGIAGAMVTVAAYRARDRAREEVSPRLSDSAAAMLAALDEPAVVVDASVTVVASSPAAAVFGITDGASVPIPELRALARGARSGTASDGGVTLTLRRTVPPVEERTVTVIAREITPRLVLLLMRDITAIERMEQMRRDFVANTSHELKTPVASISLLTEAIQAAADDADQVRSFGARLQTETDRLVALTDRVMNLSRLQGVDEAMRITDVSIDEVVAAAVANNSVTADAADVRLVVGGATGLRVPGDARVLVDAVGNLVSNAVAHSPAGSSVGIGVKDADTAVEITVTDRGEGIAPADQERIFERFYRSDQARSRRTGGTGLGLSIVKHAVQRHGGEVRLWSKPGRGATFTIRLPRVAPVAKKPKQAKKTKKPKPERTTLGE</sequence>
<proteinExistence type="predicted"/>
<evidence type="ECO:0000259" key="10">
    <source>
        <dbReference type="PROSITE" id="PS50109"/>
    </source>
</evidence>
<dbReference type="Gene3D" id="1.10.287.130">
    <property type="match status" value="1"/>
</dbReference>
<dbReference type="CDD" id="cd00082">
    <property type="entry name" value="HisKA"/>
    <property type="match status" value="1"/>
</dbReference>
<dbReference type="Gene3D" id="3.30.565.10">
    <property type="entry name" value="Histidine kinase-like ATPase, C-terminal domain"/>
    <property type="match status" value="1"/>
</dbReference>
<dbReference type="InterPro" id="IPR004358">
    <property type="entry name" value="Sig_transdc_His_kin-like_C"/>
</dbReference>
<evidence type="ECO:0000256" key="4">
    <source>
        <dbReference type="ARBA" id="ARBA00022553"/>
    </source>
</evidence>
<evidence type="ECO:0000256" key="5">
    <source>
        <dbReference type="ARBA" id="ARBA00022679"/>
    </source>
</evidence>
<dbReference type="EMBL" id="JTDK01000006">
    <property type="protein sequence ID" value="KHK98642.1"/>
    <property type="molecule type" value="Genomic_DNA"/>
</dbReference>
<dbReference type="EC" id="2.7.13.3" evidence="3"/>
<dbReference type="GO" id="GO:0004721">
    <property type="term" value="F:phosphoprotein phosphatase activity"/>
    <property type="evidence" value="ECO:0007669"/>
    <property type="project" value="TreeGrafter"/>
</dbReference>
<dbReference type="GO" id="GO:0000155">
    <property type="term" value="F:phosphorelay sensor kinase activity"/>
    <property type="evidence" value="ECO:0007669"/>
    <property type="project" value="InterPro"/>
</dbReference>
<evidence type="ECO:0000256" key="3">
    <source>
        <dbReference type="ARBA" id="ARBA00012438"/>
    </source>
</evidence>
<evidence type="ECO:0000256" key="6">
    <source>
        <dbReference type="ARBA" id="ARBA00022777"/>
    </source>
</evidence>